<sequence length="131" mass="15240">MSSNNAIVNKDEIANLVRSYVHYDNLVTSLNKQTQNARVVRDEFERRIIKELDEKNMKHAIIQIVGGKLQIVEEKKISPLTFNSLQDSLHKYFIQEKESDITSDLIKFVKAERKSETFLKIKKITQLPPQP</sequence>
<dbReference type="EMBL" id="MN740165">
    <property type="protein sequence ID" value="QHT91384.1"/>
    <property type="molecule type" value="Genomic_DNA"/>
</dbReference>
<accession>A0A6C0IE79</accession>
<name>A0A6C0IE79_9ZZZZ</name>
<protein>
    <submittedName>
        <fullName evidence="1">Uncharacterized protein</fullName>
    </submittedName>
</protein>
<evidence type="ECO:0000313" key="1">
    <source>
        <dbReference type="EMBL" id="QHT91384.1"/>
    </source>
</evidence>
<organism evidence="1">
    <name type="scientific">viral metagenome</name>
    <dbReference type="NCBI Taxonomy" id="1070528"/>
    <lineage>
        <taxon>unclassified sequences</taxon>
        <taxon>metagenomes</taxon>
        <taxon>organismal metagenomes</taxon>
    </lineage>
</organism>
<proteinExistence type="predicted"/>
<dbReference type="AlphaFoldDB" id="A0A6C0IE79"/>
<reference evidence="1" key="1">
    <citation type="journal article" date="2020" name="Nature">
        <title>Giant virus diversity and host interactions through global metagenomics.</title>
        <authorList>
            <person name="Schulz F."/>
            <person name="Roux S."/>
            <person name="Paez-Espino D."/>
            <person name="Jungbluth S."/>
            <person name="Walsh D.A."/>
            <person name="Denef V.J."/>
            <person name="McMahon K.D."/>
            <person name="Konstantinidis K.T."/>
            <person name="Eloe-Fadrosh E.A."/>
            <person name="Kyrpides N.C."/>
            <person name="Woyke T."/>
        </authorList>
    </citation>
    <scope>NUCLEOTIDE SEQUENCE</scope>
    <source>
        <strain evidence="1">GVMAG-M-3300023184-77</strain>
    </source>
</reference>